<dbReference type="EMBL" id="MU253764">
    <property type="protein sequence ID" value="KAG9247730.1"/>
    <property type="molecule type" value="Genomic_DNA"/>
</dbReference>
<keyword evidence="3" id="KW-1185">Reference proteome</keyword>
<keyword evidence="1" id="KW-0812">Transmembrane</keyword>
<protein>
    <submittedName>
        <fullName evidence="2">Uncharacterized protein</fullName>
    </submittedName>
</protein>
<dbReference type="AlphaFoldDB" id="A0A9P7ZA17"/>
<gene>
    <name evidence="2" type="ORF">BJ878DRAFT_491138</name>
</gene>
<keyword evidence="1" id="KW-1133">Transmembrane helix</keyword>
<comment type="caution">
    <text evidence="2">The sequence shown here is derived from an EMBL/GenBank/DDBJ whole genome shotgun (WGS) entry which is preliminary data.</text>
</comment>
<organism evidence="2 3">
    <name type="scientific">Calycina marina</name>
    <dbReference type="NCBI Taxonomy" id="1763456"/>
    <lineage>
        <taxon>Eukaryota</taxon>
        <taxon>Fungi</taxon>
        <taxon>Dikarya</taxon>
        <taxon>Ascomycota</taxon>
        <taxon>Pezizomycotina</taxon>
        <taxon>Leotiomycetes</taxon>
        <taxon>Helotiales</taxon>
        <taxon>Pezizellaceae</taxon>
        <taxon>Calycina</taxon>
    </lineage>
</organism>
<reference evidence="2" key="1">
    <citation type="journal article" date="2021" name="IMA Fungus">
        <title>Genomic characterization of three marine fungi, including Emericellopsis atlantica sp. nov. with signatures of a generalist lifestyle and marine biomass degradation.</title>
        <authorList>
            <person name="Hagestad O.C."/>
            <person name="Hou L."/>
            <person name="Andersen J.H."/>
            <person name="Hansen E.H."/>
            <person name="Altermark B."/>
            <person name="Li C."/>
            <person name="Kuhnert E."/>
            <person name="Cox R.J."/>
            <person name="Crous P.W."/>
            <person name="Spatafora J.W."/>
            <person name="Lail K."/>
            <person name="Amirebrahimi M."/>
            <person name="Lipzen A."/>
            <person name="Pangilinan J."/>
            <person name="Andreopoulos W."/>
            <person name="Hayes R.D."/>
            <person name="Ng V."/>
            <person name="Grigoriev I.V."/>
            <person name="Jackson S.A."/>
            <person name="Sutton T.D.S."/>
            <person name="Dobson A.D.W."/>
            <person name="Rama T."/>
        </authorList>
    </citation>
    <scope>NUCLEOTIDE SEQUENCE</scope>
    <source>
        <strain evidence="2">TRa3180A</strain>
    </source>
</reference>
<evidence type="ECO:0000256" key="1">
    <source>
        <dbReference type="SAM" id="Phobius"/>
    </source>
</evidence>
<accession>A0A9P7ZA17</accession>
<evidence type="ECO:0000313" key="3">
    <source>
        <dbReference type="Proteomes" id="UP000887226"/>
    </source>
</evidence>
<name>A0A9P7ZA17_9HELO</name>
<dbReference type="Proteomes" id="UP000887226">
    <property type="component" value="Unassembled WGS sequence"/>
</dbReference>
<feature type="transmembrane region" description="Helical" evidence="1">
    <location>
        <begin position="20"/>
        <end position="40"/>
    </location>
</feature>
<proteinExistence type="predicted"/>
<sequence length="70" mass="8539">MTLLFFIQYWISLMRFRHKISVILAIWIFPVCDCFLRFNLMAFMSRSCAYCFYSTSSTLLKELARSKEWY</sequence>
<evidence type="ECO:0000313" key="2">
    <source>
        <dbReference type="EMBL" id="KAG9247730.1"/>
    </source>
</evidence>
<keyword evidence="1" id="KW-0472">Membrane</keyword>